<comment type="subcellular location">
    <subcellularLocation>
        <location evidence="1">Cell membrane</location>
        <topology evidence="1">Multi-pass membrane protein</topology>
    </subcellularLocation>
</comment>
<evidence type="ECO:0000256" key="4">
    <source>
        <dbReference type="ARBA" id="ARBA00022989"/>
    </source>
</evidence>
<dbReference type="Proteomes" id="UP000229699">
    <property type="component" value="Unassembled WGS sequence"/>
</dbReference>
<feature type="transmembrane region" description="Helical" evidence="6">
    <location>
        <begin position="119"/>
        <end position="136"/>
    </location>
</feature>
<feature type="transmembrane region" description="Helical" evidence="6">
    <location>
        <begin position="200"/>
        <end position="220"/>
    </location>
</feature>
<dbReference type="InterPro" id="IPR004477">
    <property type="entry name" value="ComEC_N"/>
</dbReference>
<feature type="transmembrane region" description="Helical" evidence="6">
    <location>
        <begin position="170"/>
        <end position="188"/>
    </location>
</feature>
<dbReference type="PANTHER" id="PTHR30619">
    <property type="entry name" value="DNA INTERNALIZATION/COMPETENCE PROTEIN COMEC/REC2"/>
    <property type="match status" value="1"/>
</dbReference>
<evidence type="ECO:0000256" key="5">
    <source>
        <dbReference type="ARBA" id="ARBA00023136"/>
    </source>
</evidence>
<dbReference type="Pfam" id="PF03772">
    <property type="entry name" value="Competence"/>
    <property type="match status" value="1"/>
</dbReference>
<keyword evidence="2" id="KW-1003">Cell membrane</keyword>
<evidence type="ECO:0000256" key="1">
    <source>
        <dbReference type="ARBA" id="ARBA00004651"/>
    </source>
</evidence>
<reference evidence="8 9" key="1">
    <citation type="submission" date="2017-09" db="EMBL/GenBank/DDBJ databases">
        <title>Depth-based differentiation of microbial function through sediment-hosted aquifers and enrichment of novel symbionts in the deep terrestrial subsurface.</title>
        <authorList>
            <person name="Probst A.J."/>
            <person name="Ladd B."/>
            <person name="Jarett J.K."/>
            <person name="Geller-Mcgrath D.E."/>
            <person name="Sieber C.M."/>
            <person name="Emerson J.B."/>
            <person name="Anantharaman K."/>
            <person name="Thomas B.C."/>
            <person name="Malmstrom R."/>
            <person name="Stieglmeier M."/>
            <person name="Klingl A."/>
            <person name="Woyke T."/>
            <person name="Ryan C.M."/>
            <person name="Banfield J.F."/>
        </authorList>
    </citation>
    <scope>NUCLEOTIDE SEQUENCE [LARGE SCALE GENOMIC DNA]</scope>
    <source>
        <strain evidence="8">CG22_combo_CG10-13_8_21_14_all_34_12</strain>
    </source>
</reference>
<dbReference type="InterPro" id="IPR052159">
    <property type="entry name" value="Competence_DNA_uptake"/>
</dbReference>
<feature type="transmembrane region" description="Helical" evidence="6">
    <location>
        <begin position="76"/>
        <end position="92"/>
    </location>
</feature>
<dbReference type="EMBL" id="PCTC01000045">
    <property type="protein sequence ID" value="PIP63495.1"/>
    <property type="molecule type" value="Genomic_DNA"/>
</dbReference>
<dbReference type="AlphaFoldDB" id="A0A2H0C0P3"/>
<proteinExistence type="predicted"/>
<evidence type="ECO:0000313" key="9">
    <source>
        <dbReference type="Proteomes" id="UP000229699"/>
    </source>
</evidence>
<organism evidence="8 9">
    <name type="scientific">Candidatus Roizmanbacteria bacterium CG22_combo_CG10-13_8_21_14_all_34_12</name>
    <dbReference type="NCBI Taxonomy" id="1974860"/>
    <lineage>
        <taxon>Bacteria</taxon>
        <taxon>Candidatus Roizmaniibacteriota</taxon>
    </lineage>
</organism>
<name>A0A2H0C0P3_9BACT</name>
<dbReference type="PANTHER" id="PTHR30619:SF7">
    <property type="entry name" value="BETA-LACTAMASE DOMAIN PROTEIN"/>
    <property type="match status" value="1"/>
</dbReference>
<comment type="caution">
    <text evidence="8">The sequence shown here is derived from an EMBL/GenBank/DDBJ whole genome shotgun (WGS) entry which is preliminary data.</text>
</comment>
<accession>A0A2H0C0P3</accession>
<gene>
    <name evidence="8" type="ORF">COW97_02215</name>
</gene>
<keyword evidence="3 6" id="KW-0812">Transmembrane</keyword>
<dbReference type="NCBIfam" id="TIGR00360">
    <property type="entry name" value="ComEC_N-term"/>
    <property type="match status" value="1"/>
</dbReference>
<evidence type="ECO:0000256" key="2">
    <source>
        <dbReference type="ARBA" id="ARBA00022475"/>
    </source>
</evidence>
<feature type="transmembrane region" description="Helical" evidence="6">
    <location>
        <begin position="232"/>
        <end position="257"/>
    </location>
</feature>
<feature type="domain" description="ComEC/Rec2-related protein" evidence="7">
    <location>
        <begin position="27"/>
        <end position="255"/>
    </location>
</feature>
<feature type="transmembrane region" description="Helical" evidence="6">
    <location>
        <begin position="44"/>
        <end position="64"/>
    </location>
</feature>
<sequence>MFTPAIFTNVINSYLPEPHSSLLNGIIFGVNLRTTKEFYQQLKVVGLLHLVVLSGINITLLSSLISSSTKFLSKQLSTLITILVIISFVIFVGPQAPIIRAAIMGLLTHVAIITGRKNYTLYALFLSLIFISIFWPDWLKTVSLQLSYGATFGIILFGQGQSNNYIVKNLRLTLAAQVFTVPIIFFYFKQISLISPLANLLVAETIPPLMVFGFLTAFLGKINYFLGFFPSLICYGILSYLVWVIEILAKIPFGYFVF</sequence>
<evidence type="ECO:0000256" key="3">
    <source>
        <dbReference type="ARBA" id="ARBA00022692"/>
    </source>
</evidence>
<protein>
    <recommendedName>
        <fullName evidence="7">ComEC/Rec2-related protein domain-containing protein</fullName>
    </recommendedName>
</protein>
<feature type="transmembrane region" description="Helical" evidence="6">
    <location>
        <begin position="142"/>
        <end position="158"/>
    </location>
</feature>
<keyword evidence="5 6" id="KW-0472">Membrane</keyword>
<keyword evidence="4 6" id="KW-1133">Transmembrane helix</keyword>
<evidence type="ECO:0000313" key="8">
    <source>
        <dbReference type="EMBL" id="PIP63495.1"/>
    </source>
</evidence>
<evidence type="ECO:0000259" key="7">
    <source>
        <dbReference type="Pfam" id="PF03772"/>
    </source>
</evidence>
<evidence type="ECO:0000256" key="6">
    <source>
        <dbReference type="SAM" id="Phobius"/>
    </source>
</evidence>
<dbReference type="GO" id="GO:0005886">
    <property type="term" value="C:plasma membrane"/>
    <property type="evidence" value="ECO:0007669"/>
    <property type="project" value="UniProtKB-SubCell"/>
</dbReference>